<accession>A0A371RGX1</accession>
<keyword evidence="13 14" id="KW-0998">Cell outer membrane</keyword>
<dbReference type="OrthoDB" id="9760333at2"/>
<dbReference type="GO" id="GO:0015344">
    <property type="term" value="F:siderophore uptake transmembrane transporter activity"/>
    <property type="evidence" value="ECO:0007669"/>
    <property type="project" value="TreeGrafter"/>
</dbReference>
<evidence type="ECO:0000256" key="6">
    <source>
        <dbReference type="ARBA" id="ARBA00022692"/>
    </source>
</evidence>
<evidence type="ECO:0000313" key="19">
    <source>
        <dbReference type="EMBL" id="RFB04707.1"/>
    </source>
</evidence>
<feature type="domain" description="TonB-dependent receptor-like beta-barrel" evidence="17">
    <location>
        <begin position="242"/>
        <end position="704"/>
    </location>
</feature>
<evidence type="ECO:0000256" key="10">
    <source>
        <dbReference type="ARBA" id="ARBA00023077"/>
    </source>
</evidence>
<keyword evidence="12 19" id="KW-0675">Receptor</keyword>
<dbReference type="PANTHER" id="PTHR32552:SF89">
    <property type="entry name" value="CATECHOLATE SIDEROPHORE RECEPTOR FIU"/>
    <property type="match status" value="1"/>
</dbReference>
<dbReference type="InterPro" id="IPR012910">
    <property type="entry name" value="Plug_dom"/>
</dbReference>
<evidence type="ECO:0000313" key="20">
    <source>
        <dbReference type="Proteomes" id="UP000264589"/>
    </source>
</evidence>
<dbReference type="NCBIfam" id="TIGR01783">
    <property type="entry name" value="TonB-siderophor"/>
    <property type="match status" value="1"/>
</dbReference>
<dbReference type="CDD" id="cd01347">
    <property type="entry name" value="ligand_gated_channel"/>
    <property type="match status" value="1"/>
</dbReference>
<evidence type="ECO:0000256" key="4">
    <source>
        <dbReference type="ARBA" id="ARBA00022452"/>
    </source>
</evidence>
<keyword evidence="9" id="KW-0406">Ion transport</keyword>
<keyword evidence="3 14" id="KW-0813">Transport</keyword>
<proteinExistence type="inferred from homology"/>
<dbReference type="Proteomes" id="UP000264589">
    <property type="component" value="Unassembled WGS sequence"/>
</dbReference>
<gene>
    <name evidence="19" type="ORF">DX908_05095</name>
</gene>
<dbReference type="PANTHER" id="PTHR32552">
    <property type="entry name" value="FERRICHROME IRON RECEPTOR-RELATED"/>
    <property type="match status" value="1"/>
</dbReference>
<keyword evidence="8" id="KW-0408">Iron</keyword>
<dbReference type="Pfam" id="PF07715">
    <property type="entry name" value="Plug"/>
    <property type="match status" value="1"/>
</dbReference>
<evidence type="ECO:0000256" key="14">
    <source>
        <dbReference type="PROSITE-ProRule" id="PRU01360"/>
    </source>
</evidence>
<evidence type="ECO:0000256" key="11">
    <source>
        <dbReference type="ARBA" id="ARBA00023136"/>
    </source>
</evidence>
<keyword evidence="7 16" id="KW-0732">Signal</keyword>
<dbReference type="InterPro" id="IPR000531">
    <property type="entry name" value="Beta-barrel_TonB"/>
</dbReference>
<organism evidence="19 20">
    <name type="scientific">Parvularcula marina</name>
    <dbReference type="NCBI Taxonomy" id="2292771"/>
    <lineage>
        <taxon>Bacteria</taxon>
        <taxon>Pseudomonadati</taxon>
        <taxon>Pseudomonadota</taxon>
        <taxon>Alphaproteobacteria</taxon>
        <taxon>Parvularculales</taxon>
        <taxon>Parvularculaceae</taxon>
        <taxon>Parvularcula</taxon>
    </lineage>
</organism>
<dbReference type="PROSITE" id="PS52016">
    <property type="entry name" value="TONB_DEPENDENT_REC_3"/>
    <property type="match status" value="1"/>
</dbReference>
<dbReference type="InterPro" id="IPR036942">
    <property type="entry name" value="Beta-barrel_TonB_sf"/>
</dbReference>
<feature type="chain" id="PRO_5016828933" evidence="16">
    <location>
        <begin position="32"/>
        <end position="735"/>
    </location>
</feature>
<evidence type="ECO:0000256" key="5">
    <source>
        <dbReference type="ARBA" id="ARBA00022496"/>
    </source>
</evidence>
<keyword evidence="10 15" id="KW-0798">TonB box</keyword>
<dbReference type="RefSeq" id="WP_116391340.1">
    <property type="nucleotide sequence ID" value="NZ_QUQO01000001.1"/>
</dbReference>
<dbReference type="FunFam" id="2.170.130.10:FF:000001">
    <property type="entry name" value="Catecholate siderophore TonB-dependent receptor"/>
    <property type="match status" value="1"/>
</dbReference>
<evidence type="ECO:0000259" key="17">
    <source>
        <dbReference type="Pfam" id="PF00593"/>
    </source>
</evidence>
<evidence type="ECO:0000256" key="16">
    <source>
        <dbReference type="SAM" id="SignalP"/>
    </source>
</evidence>
<dbReference type="InParanoid" id="A0A371RGX1"/>
<name>A0A371RGX1_9PROT</name>
<keyword evidence="6 14" id="KW-0812">Transmembrane</keyword>
<evidence type="ECO:0000256" key="1">
    <source>
        <dbReference type="ARBA" id="ARBA00004571"/>
    </source>
</evidence>
<keyword evidence="20" id="KW-1185">Reference proteome</keyword>
<dbReference type="EMBL" id="QUQO01000001">
    <property type="protein sequence ID" value="RFB04707.1"/>
    <property type="molecule type" value="Genomic_DNA"/>
</dbReference>
<dbReference type="InterPro" id="IPR010105">
    <property type="entry name" value="TonB_sidphr_rcpt"/>
</dbReference>
<dbReference type="GO" id="GO:0015891">
    <property type="term" value="P:siderophore transport"/>
    <property type="evidence" value="ECO:0007669"/>
    <property type="project" value="InterPro"/>
</dbReference>
<evidence type="ECO:0000256" key="13">
    <source>
        <dbReference type="ARBA" id="ARBA00023237"/>
    </source>
</evidence>
<comment type="subcellular location">
    <subcellularLocation>
        <location evidence="1 14">Cell outer membrane</location>
        <topology evidence="1 14">Multi-pass membrane protein</topology>
    </subcellularLocation>
</comment>
<dbReference type="GO" id="GO:0038023">
    <property type="term" value="F:signaling receptor activity"/>
    <property type="evidence" value="ECO:0007669"/>
    <property type="project" value="InterPro"/>
</dbReference>
<comment type="similarity">
    <text evidence="2 14 15">Belongs to the TonB-dependent receptor family.</text>
</comment>
<keyword evidence="4 14" id="KW-1134">Transmembrane beta strand</keyword>
<dbReference type="FunCoup" id="A0A371RGX1">
    <property type="interactions" value="110"/>
</dbReference>
<dbReference type="InterPro" id="IPR037066">
    <property type="entry name" value="Plug_dom_sf"/>
</dbReference>
<evidence type="ECO:0000256" key="8">
    <source>
        <dbReference type="ARBA" id="ARBA00023004"/>
    </source>
</evidence>
<evidence type="ECO:0000256" key="9">
    <source>
        <dbReference type="ARBA" id="ARBA00023065"/>
    </source>
</evidence>
<evidence type="ECO:0000259" key="18">
    <source>
        <dbReference type="Pfam" id="PF07715"/>
    </source>
</evidence>
<dbReference type="Gene3D" id="2.170.130.10">
    <property type="entry name" value="TonB-dependent receptor, plug domain"/>
    <property type="match status" value="1"/>
</dbReference>
<evidence type="ECO:0000256" key="2">
    <source>
        <dbReference type="ARBA" id="ARBA00009810"/>
    </source>
</evidence>
<evidence type="ECO:0000256" key="7">
    <source>
        <dbReference type="ARBA" id="ARBA00022729"/>
    </source>
</evidence>
<feature type="domain" description="TonB-dependent receptor plug" evidence="18">
    <location>
        <begin position="70"/>
        <end position="168"/>
    </location>
</feature>
<protein>
    <submittedName>
        <fullName evidence="19">TonB-dependent siderophore receptor</fullName>
    </submittedName>
</protein>
<keyword evidence="5" id="KW-0410">Iron transport</keyword>
<sequence>MSQSQSDAASRRNSIFYGTAMALFAVGSAQAAPSGVSDLTPGDDDDVIVVEGEGADYKREADSPKYTADLIDTPRAVTVIGEDVMRDLAAASLTDALRTVPGITMAMGEGGQPFADRPFIRGSESTSGILVNGLRDSSAQSRDVYNLEQIEVAKGPNGAFAGRGAPGGSINLVTKKARAEDFVHVSLRGGNANQARGELDANTVITDDLALRLNFLWQESEIPGRDAVFDNRWGFAPTLTWGLTGPTSVKVSYEHYESDGLIDYGHPLDPVTGKPIKDIDPDNFYGLVVRDFNKTALDSGLVEFSHQFNENVSIRNVTRYAESFTDYIASNPDDSQGNVINGLVIRNVKSNNSHNETLVNQTDLIARFTTGSVEHSVATGFEFSSEETVRATYLVEQLAPGGVTIPRGGCDMFGAGAPSGYNCTDLYDPNPNDPWTGNITLRAPTTTEVDTMGAYIFDTVTLSENLLFNAGVRYDDFSTETSTDLSNDDSFVTYQAGLVYKPRKNGSIYASFGTSVSPSGVTAGDGSENISTRNEDLEPEKGRNYELGTKWELYGDHLSLEAAIFRTDVIDDHVAIEAGRGAAQAAVGKTRVQGIELSAAGQLTDIWSIFGGYSFLDSEIIDAGPINEDTEGNQLPNTPEHSFSLWTSVAPIERLNIGGGAFCQSERFGNTANTKSVDGYCRYDANASYLFSEKVAFQLNFQNLTDERYYERVYTTHMATIAAGRSITGTLRFSF</sequence>
<evidence type="ECO:0000256" key="3">
    <source>
        <dbReference type="ARBA" id="ARBA00022448"/>
    </source>
</evidence>
<dbReference type="Gene3D" id="2.40.170.20">
    <property type="entry name" value="TonB-dependent receptor, beta-barrel domain"/>
    <property type="match status" value="1"/>
</dbReference>
<reference evidence="19 20" key="1">
    <citation type="submission" date="2018-08" db="EMBL/GenBank/DDBJ databases">
        <title>Parvularcula sp. SM1705, isolated from surface water of the South Sea China.</title>
        <authorList>
            <person name="Sun L."/>
        </authorList>
    </citation>
    <scope>NUCLEOTIDE SEQUENCE [LARGE SCALE GENOMIC DNA]</scope>
    <source>
        <strain evidence="19 20">SM1705</strain>
    </source>
</reference>
<evidence type="ECO:0000256" key="15">
    <source>
        <dbReference type="RuleBase" id="RU003357"/>
    </source>
</evidence>
<evidence type="ECO:0000256" key="12">
    <source>
        <dbReference type="ARBA" id="ARBA00023170"/>
    </source>
</evidence>
<keyword evidence="11 14" id="KW-0472">Membrane</keyword>
<feature type="signal peptide" evidence="16">
    <location>
        <begin position="1"/>
        <end position="31"/>
    </location>
</feature>
<dbReference type="InterPro" id="IPR039426">
    <property type="entry name" value="TonB-dep_rcpt-like"/>
</dbReference>
<dbReference type="AlphaFoldDB" id="A0A371RGX1"/>
<dbReference type="SUPFAM" id="SSF56935">
    <property type="entry name" value="Porins"/>
    <property type="match status" value="1"/>
</dbReference>
<dbReference type="GO" id="GO:0009279">
    <property type="term" value="C:cell outer membrane"/>
    <property type="evidence" value="ECO:0007669"/>
    <property type="project" value="UniProtKB-SubCell"/>
</dbReference>
<comment type="caution">
    <text evidence="19">The sequence shown here is derived from an EMBL/GenBank/DDBJ whole genome shotgun (WGS) entry which is preliminary data.</text>
</comment>
<dbReference type="Pfam" id="PF00593">
    <property type="entry name" value="TonB_dep_Rec_b-barrel"/>
    <property type="match status" value="1"/>
</dbReference>